<comment type="caution">
    <text evidence="10">The sequence shown here is derived from an EMBL/GenBank/DDBJ whole genome shotgun (WGS) entry which is preliminary data.</text>
</comment>
<evidence type="ECO:0000256" key="3">
    <source>
        <dbReference type="ARBA" id="ARBA00011991"/>
    </source>
</evidence>
<keyword evidence="11" id="KW-1185">Reference proteome</keyword>
<comment type="similarity">
    <text evidence="2">Belongs to the CobT family.</text>
</comment>
<dbReference type="EC" id="2.4.2.21" evidence="3"/>
<evidence type="ECO:0000256" key="7">
    <source>
        <dbReference type="ARBA" id="ARBA00022679"/>
    </source>
</evidence>
<dbReference type="AlphaFoldDB" id="H0EC36"/>
<dbReference type="PANTHER" id="PTHR43463">
    <property type="entry name" value="NICOTINATE-NUCLEOTIDE--DIMETHYLBENZIMIDAZOLE PHOSPHORIBOSYLTRANSFERASE"/>
    <property type="match status" value="1"/>
</dbReference>
<dbReference type="InterPro" id="IPR023195">
    <property type="entry name" value="Nict_dMeBzImd_PRibTrfase_N"/>
</dbReference>
<dbReference type="EMBL" id="AGUD01000332">
    <property type="protein sequence ID" value="EHN08763.1"/>
    <property type="molecule type" value="Genomic_DNA"/>
</dbReference>
<accession>H0EC36</accession>
<proteinExistence type="inferred from homology"/>
<reference evidence="10 11" key="1">
    <citation type="journal article" date="2013" name="Biodegradation">
        <title>Quantitative proteomic analysis of ibuprofen-degrading Patulibacter sp. strain I11.</title>
        <authorList>
            <person name="Almeida B."/>
            <person name="Kjeldal H."/>
            <person name="Lolas I."/>
            <person name="Knudsen A.D."/>
            <person name="Carvalho G."/>
            <person name="Nielsen K.L."/>
            <person name="Barreto Crespo M.T."/>
            <person name="Stensballe A."/>
            <person name="Nielsen J.L."/>
        </authorList>
    </citation>
    <scope>NUCLEOTIDE SEQUENCE [LARGE SCALE GENOMIC DNA]</scope>
    <source>
        <strain evidence="10 11">I11</strain>
    </source>
</reference>
<dbReference type="Gene3D" id="1.10.1610.10">
    <property type="match status" value="1"/>
</dbReference>
<sequence length="95" mass="9685">MVLDGFAVGVAALAAVRLCPAVRDGLVAGHRSAEPAHGAVLAQLGLEPLLDLRLRLGEGSGATLALPLIEQAGRLHRDMETFAEAGVDGPEPPTA</sequence>
<gene>
    <name evidence="10" type="ORF">PAI11_44230</name>
</gene>
<evidence type="ECO:0000256" key="8">
    <source>
        <dbReference type="ARBA" id="ARBA00030686"/>
    </source>
</evidence>
<dbReference type="InterPro" id="IPR036087">
    <property type="entry name" value="Nict_dMeBzImd_PRibTrfase_sf"/>
</dbReference>
<evidence type="ECO:0000256" key="5">
    <source>
        <dbReference type="ARBA" id="ARBA00022573"/>
    </source>
</evidence>
<evidence type="ECO:0000256" key="1">
    <source>
        <dbReference type="ARBA" id="ARBA00005049"/>
    </source>
</evidence>
<dbReference type="GO" id="GO:0009236">
    <property type="term" value="P:cobalamin biosynthetic process"/>
    <property type="evidence" value="ECO:0007669"/>
    <property type="project" value="UniProtKB-KW"/>
</dbReference>
<dbReference type="SUPFAM" id="SSF52733">
    <property type="entry name" value="Nicotinate mononucleotide:5,6-dimethylbenzimidazole phosphoribosyltransferase (CobT)"/>
    <property type="match status" value="1"/>
</dbReference>
<dbReference type="Gene3D" id="3.40.50.10210">
    <property type="match status" value="1"/>
</dbReference>
<evidence type="ECO:0000256" key="4">
    <source>
        <dbReference type="ARBA" id="ARBA00015486"/>
    </source>
</evidence>
<comment type="catalytic activity">
    <reaction evidence="9">
        <text>5,6-dimethylbenzimidazole + nicotinate beta-D-ribonucleotide = alpha-ribazole 5'-phosphate + nicotinate + H(+)</text>
        <dbReference type="Rhea" id="RHEA:11196"/>
        <dbReference type="ChEBI" id="CHEBI:15378"/>
        <dbReference type="ChEBI" id="CHEBI:15890"/>
        <dbReference type="ChEBI" id="CHEBI:32544"/>
        <dbReference type="ChEBI" id="CHEBI:57502"/>
        <dbReference type="ChEBI" id="CHEBI:57918"/>
        <dbReference type="EC" id="2.4.2.21"/>
    </reaction>
</comment>
<evidence type="ECO:0000256" key="6">
    <source>
        <dbReference type="ARBA" id="ARBA00022676"/>
    </source>
</evidence>
<evidence type="ECO:0000313" key="10">
    <source>
        <dbReference type="EMBL" id="EHN08763.1"/>
    </source>
</evidence>
<evidence type="ECO:0000256" key="9">
    <source>
        <dbReference type="ARBA" id="ARBA00047340"/>
    </source>
</evidence>
<comment type="pathway">
    <text evidence="1">Nucleoside biosynthesis; alpha-ribazole biosynthesis; alpha-ribazole from 5,6-dimethylbenzimidazole: step 1/2.</text>
</comment>
<protein>
    <recommendedName>
        <fullName evidence="4">Nicotinate-nucleotide--dimethylbenzimidazole phosphoribosyltransferase</fullName>
        <ecNumber evidence="3">2.4.2.21</ecNumber>
    </recommendedName>
    <alternativeName>
        <fullName evidence="8">N(1)-alpha-phosphoribosyltransferase</fullName>
    </alternativeName>
</protein>
<keyword evidence="7 10" id="KW-0808">Transferase</keyword>
<evidence type="ECO:0000313" key="11">
    <source>
        <dbReference type="Proteomes" id="UP000005143"/>
    </source>
</evidence>
<dbReference type="Proteomes" id="UP000005143">
    <property type="component" value="Unassembled WGS sequence"/>
</dbReference>
<dbReference type="PANTHER" id="PTHR43463:SF1">
    <property type="entry name" value="NICOTINATE-NUCLEOTIDE--DIMETHYLBENZIMIDAZOLE PHOSPHORIBOSYLTRANSFERASE"/>
    <property type="match status" value="1"/>
</dbReference>
<organism evidence="10 11">
    <name type="scientific">Patulibacter medicamentivorans</name>
    <dbReference type="NCBI Taxonomy" id="1097667"/>
    <lineage>
        <taxon>Bacteria</taxon>
        <taxon>Bacillati</taxon>
        <taxon>Actinomycetota</taxon>
        <taxon>Thermoleophilia</taxon>
        <taxon>Solirubrobacterales</taxon>
        <taxon>Patulibacteraceae</taxon>
        <taxon>Patulibacter</taxon>
    </lineage>
</organism>
<dbReference type="UniPathway" id="UPA00061">
    <property type="reaction ID" value="UER00516"/>
</dbReference>
<name>H0EC36_9ACTN</name>
<dbReference type="GO" id="GO:0008939">
    <property type="term" value="F:nicotinate-nucleotide-dimethylbenzimidazole phosphoribosyltransferase activity"/>
    <property type="evidence" value="ECO:0007669"/>
    <property type="project" value="UniProtKB-EC"/>
</dbReference>
<dbReference type="PATRIC" id="fig|1097667.3.peg.4382"/>
<keyword evidence="5" id="KW-0169">Cobalamin biosynthesis</keyword>
<keyword evidence="6 10" id="KW-0328">Glycosyltransferase</keyword>
<evidence type="ECO:0000256" key="2">
    <source>
        <dbReference type="ARBA" id="ARBA00007110"/>
    </source>
</evidence>
<dbReference type="Pfam" id="PF02277">
    <property type="entry name" value="DBI_PRT"/>
    <property type="match status" value="1"/>
</dbReference>
<dbReference type="InterPro" id="IPR003200">
    <property type="entry name" value="Nict_dMeBzImd_PRibTrfase"/>
</dbReference>